<keyword evidence="3" id="KW-0285">Flavoprotein</keyword>
<organism evidence="16 17">
    <name type="scientific">Stemphylium lycopersici</name>
    <name type="common">Tomato gray leaf spot disease fungus</name>
    <name type="synonym">Thyrospora lycopersici</name>
    <dbReference type="NCBI Taxonomy" id="183478"/>
    <lineage>
        <taxon>Eukaryota</taxon>
        <taxon>Fungi</taxon>
        <taxon>Dikarya</taxon>
        <taxon>Ascomycota</taxon>
        <taxon>Pezizomycotina</taxon>
        <taxon>Dothideomycetes</taxon>
        <taxon>Pleosporomycetidae</taxon>
        <taxon>Pleosporales</taxon>
        <taxon>Pleosporineae</taxon>
        <taxon>Pleosporaceae</taxon>
        <taxon>Stemphylium</taxon>
    </lineage>
</organism>
<evidence type="ECO:0000256" key="13">
    <source>
        <dbReference type="SAM" id="Phobius"/>
    </source>
</evidence>
<feature type="compositionally biased region" description="Basic and acidic residues" evidence="12">
    <location>
        <begin position="228"/>
        <end position="238"/>
    </location>
</feature>
<dbReference type="Gene3D" id="3.50.50.60">
    <property type="entry name" value="FAD/NAD(P)-binding domain"/>
    <property type="match status" value="1"/>
</dbReference>
<feature type="region of interest" description="Disordered" evidence="12">
    <location>
        <begin position="874"/>
        <end position="918"/>
    </location>
</feature>
<feature type="transmembrane region" description="Helical" evidence="13">
    <location>
        <begin position="97"/>
        <end position="118"/>
    </location>
</feature>
<dbReference type="InterPro" id="IPR036188">
    <property type="entry name" value="FAD/NAD-bd_sf"/>
</dbReference>
<keyword evidence="8" id="KW-0106">Calcium</keyword>
<keyword evidence="13" id="KW-0472">Membrane</keyword>
<evidence type="ECO:0000256" key="2">
    <source>
        <dbReference type="ARBA" id="ARBA00022487"/>
    </source>
</evidence>
<evidence type="ECO:0000256" key="1">
    <source>
        <dbReference type="ARBA" id="ARBA00006249"/>
    </source>
</evidence>
<keyword evidence="17" id="KW-1185">Reference proteome</keyword>
<dbReference type="GO" id="GO:0016491">
    <property type="term" value="F:oxidoreductase activity"/>
    <property type="evidence" value="ECO:0007669"/>
    <property type="project" value="UniProtKB-KW"/>
</dbReference>
<reference evidence="17" key="1">
    <citation type="submission" date="2018-05" db="EMBL/GenBank/DDBJ databases">
        <title>Draft genome sequence of Stemphylium lycopersici strain CIDEFI 213.</title>
        <authorList>
            <person name="Medina R."/>
            <person name="Franco M.E.E."/>
            <person name="Lucentini C.G."/>
            <person name="Saparrat M.C.N."/>
            <person name="Balatti P.A."/>
        </authorList>
    </citation>
    <scope>NUCLEOTIDE SEQUENCE [LARGE SCALE GENOMIC DNA]</scope>
    <source>
        <strain evidence="17">CIDEFI 213</strain>
    </source>
</reference>
<feature type="compositionally biased region" description="Polar residues" evidence="12">
    <location>
        <begin position="242"/>
        <end position="257"/>
    </location>
</feature>
<dbReference type="GO" id="GO:0071949">
    <property type="term" value="F:FAD binding"/>
    <property type="evidence" value="ECO:0007669"/>
    <property type="project" value="InterPro"/>
</dbReference>
<dbReference type="SUPFAM" id="SSF53474">
    <property type="entry name" value="alpha/beta-Hydrolases"/>
    <property type="match status" value="1"/>
</dbReference>
<feature type="compositionally biased region" description="Polar residues" evidence="12">
    <location>
        <begin position="882"/>
        <end position="893"/>
    </location>
</feature>
<feature type="domain" description="FAD-binding" evidence="14">
    <location>
        <begin position="490"/>
        <end position="724"/>
    </location>
</feature>
<evidence type="ECO:0000256" key="5">
    <source>
        <dbReference type="ARBA" id="ARBA00022729"/>
    </source>
</evidence>
<dbReference type="Pfam" id="PF20684">
    <property type="entry name" value="Fung_rhodopsin"/>
    <property type="match status" value="1"/>
</dbReference>
<comment type="caution">
    <text evidence="16">The sequence shown here is derived from an EMBL/GenBank/DDBJ whole genome shotgun (WGS) entry which is preliminary data.</text>
</comment>
<gene>
    <name evidence="16" type="ORF">DDE83_008957</name>
</gene>
<feature type="transmembrane region" description="Helical" evidence="13">
    <location>
        <begin position="21"/>
        <end position="42"/>
    </location>
</feature>
<dbReference type="InterPro" id="IPR002938">
    <property type="entry name" value="FAD-bd"/>
</dbReference>
<evidence type="ECO:0000259" key="14">
    <source>
        <dbReference type="Pfam" id="PF01494"/>
    </source>
</evidence>
<keyword evidence="13" id="KW-0812">Transmembrane</keyword>
<sequence length="1787" mass="196365">MAFLALYHRVFALKRFRQACIVLGAISVGWTVSYVVVCIFQCTPVPRVYDRTIPGTCINFFWHRWSNAILNLLTDLAIFILPMPVIFGLNMSKGSRIGLMVLFSMGFFICLTTALRMSTLPLSLRTREPTWQSAPTNLWSFIEAATGVITACLLSLRKSIGGLWPKRWQSNKGTSGAYQHYSGSNGIGLGISRPRTGNAHQDAFAMGAMRSGARGKVETLGDISPSESQERIIEDSKPGVHVTSQPRRSNSTKTLRSQDISSGCEIAERIILHTVTTQRRGFSTGSAMQLDVFDKRQALVSEPRVFQAARTAAGYLTSSKSHHKSFGYHCFQTSYTKLLLHLETRTLINFTIMAERSSLSIAIVGGGIAGLTLTVALLAKCPHIKVTLYESAAAFGEIGAGVGFSPVMVRTMGMIDRRIEAAFIKCNKGNVNPDPPIWFTARVGDKRKKGVVLGEESFTIPAREGPNGGVHHAQFLDELVKLVPEGIAQFKKRLRDITEATDGSGDAILHFADGSTAQHSAVLGCDGIKSRVRQIVLGDVPEARAAFSGKYAYRGIFPMTKAIEILGEEMPKMPQMWLGYYAHILTFPIANGTLFNVVAFGSRPTWEDKNWVVQTSRDEMMEDFKHFIPAAQKIIENMQKPDIWALFYHLPAATYYTTKPLICLVGDAAHASTPQQGSGAGMCIEDVHVLSELLSACRQKEQLTNVFHAYDAVRRPRSQRLVTTSKEADRSDHDESGDNEQHAEESGAKENEDVLYSERHDSTGLAASGRSCAVTGELHYDKSVSSITRTRGTKLTEASNHKRGAKPGLRTEHSPPDQTGGNHENRLGRVWSCVHGTPHGDHTESRDLAVKNCDEAQPTCENCSRDDRTCAYQKPPTRRAGSAQSSCTISDTAPTDPYIGSPMSQSVPSLGDRHSNASAAVTPSVNQDYLSPLPSSFQAQDLSLNLRHMHSFNHFIFETLPSLEEASAVDREQARTLMPIILSKPYVVYQLLALSAMHMSYLNAAESGLYREEARAFQTLALSSFNDAHFEVTAENCAPLLIFSSFIGLHELGEVAVVADASAGDILDRFITYMNLHRGMRAVTSQSWQFLKQTSISSYFERAEDSINLASSSHNEIAEVVADRLSNLLGQADMSEESQSTCRAAVSQLQLVYQTETVPDQSSSSGLIWIWPINLSSDFTNFLSMRKPEALIILAHYAVVLHRRRRMWLVGNVGRILIEEISRFLGTFWKRWLEWPNEMLAQTQGNTHSRLQYSLHPGLCHSFFCNMMHNITAPSSACDASFIPYPTVFGATILDLTATPVTNYTAEVSDQFYYNHPSISVRGVDYCNITVTYTHEGQNDTINVETWLPMRGWNGRLQSVGGGGYVAGLFPLSYMAMSGALGEGYVASTTDAGLELSYVPDPWALNSPGNVDMYALQNLAAVSLNDQSLIAKDVINSFYGQTAKYSYWSGCSQGGRQGFMLAQRYPDAYDGIAAAAPAFNWNQFIPGAAWAQVMMSIMRQFPTKCELDSLTEAAVASCDALDGVADGLISDADKCSFNPFTMIGSVRNCTSTGRSVTITEAAAVIANATWEGSRGPNDEFLWYGVDFQSRLTGSPNPTGTTSDLGYAATMCNTNGTCTGAPTGLGEAWLQLFVKKDPQWNYTLINSVEEYTHAFSSLLCNNLSNYRKAGGKIITYHGLADGLIPHKGTTDYYNRVTKLDPNVDDFFRYFQVPGLAHCSGGSGGQPTSTFQALIDWVEKGTAPDTIPINFNDTSETQYDRFLCPYPMKTRLVSKDGDVTKAQSYECAP</sequence>
<keyword evidence="5" id="KW-0732">Signal</keyword>
<keyword evidence="7" id="KW-0274">FAD</keyword>
<evidence type="ECO:0000256" key="9">
    <source>
        <dbReference type="ARBA" id="ARBA00023002"/>
    </source>
</evidence>
<dbReference type="GO" id="GO:0046872">
    <property type="term" value="F:metal ion binding"/>
    <property type="evidence" value="ECO:0007669"/>
    <property type="project" value="UniProtKB-KW"/>
</dbReference>
<name>A0A364MSR1_STELY</name>
<feature type="region of interest" description="Disordered" evidence="12">
    <location>
        <begin position="718"/>
        <end position="752"/>
    </location>
</feature>
<keyword evidence="4" id="KW-0479">Metal-binding</keyword>
<dbReference type="STRING" id="183478.A0A364MSR1"/>
<dbReference type="SUPFAM" id="SSF54373">
    <property type="entry name" value="FAD-linked reductases, C-terminal domain"/>
    <property type="match status" value="1"/>
</dbReference>
<dbReference type="InterPro" id="IPR049326">
    <property type="entry name" value="Rhodopsin_dom_fungi"/>
</dbReference>
<dbReference type="Pfam" id="PF01494">
    <property type="entry name" value="FAD_binding_3"/>
    <property type="match status" value="1"/>
</dbReference>
<feature type="compositionally biased region" description="Basic and acidic residues" evidence="12">
    <location>
        <begin position="726"/>
        <end position="752"/>
    </location>
</feature>
<protein>
    <recommendedName>
        <fullName evidence="11">Carboxylic ester hydrolase</fullName>
        <ecNumber evidence="11">3.1.1.-</ecNumber>
    </recommendedName>
</protein>
<dbReference type="SUPFAM" id="SSF51905">
    <property type="entry name" value="FAD/NAD(P)-binding domain"/>
    <property type="match status" value="1"/>
</dbReference>
<evidence type="ECO:0000256" key="3">
    <source>
        <dbReference type="ARBA" id="ARBA00022630"/>
    </source>
</evidence>
<dbReference type="OrthoDB" id="4937900at2759"/>
<dbReference type="InterPro" id="IPR029058">
    <property type="entry name" value="AB_hydrolase_fold"/>
</dbReference>
<proteinExistence type="inferred from homology"/>
<evidence type="ECO:0000313" key="16">
    <source>
        <dbReference type="EMBL" id="RAR01246.1"/>
    </source>
</evidence>
<keyword evidence="6 11" id="KW-0378">Hydrolase</keyword>
<keyword evidence="13" id="KW-1133">Transmembrane helix</keyword>
<comment type="similarity">
    <text evidence="1 11">Belongs to the tannase family.</text>
</comment>
<feature type="transmembrane region" description="Helical" evidence="13">
    <location>
        <begin position="68"/>
        <end position="90"/>
    </location>
</feature>
<feature type="transmembrane region" description="Helical" evidence="13">
    <location>
        <begin position="359"/>
        <end position="379"/>
    </location>
</feature>
<feature type="domain" description="Rhodopsin" evidence="15">
    <location>
        <begin position="2"/>
        <end position="159"/>
    </location>
</feature>
<keyword evidence="2" id="KW-0719">Serine esterase</keyword>
<evidence type="ECO:0000313" key="17">
    <source>
        <dbReference type="Proteomes" id="UP000249619"/>
    </source>
</evidence>
<evidence type="ECO:0000256" key="8">
    <source>
        <dbReference type="ARBA" id="ARBA00022837"/>
    </source>
</evidence>
<feature type="transmembrane region" description="Helical" evidence="13">
    <location>
        <begin position="138"/>
        <end position="156"/>
    </location>
</feature>
<feature type="region of interest" description="Disordered" evidence="12">
    <location>
        <begin position="225"/>
        <end position="257"/>
    </location>
</feature>
<evidence type="ECO:0000256" key="7">
    <source>
        <dbReference type="ARBA" id="ARBA00022827"/>
    </source>
</evidence>
<dbReference type="EMBL" id="QGDH01000284">
    <property type="protein sequence ID" value="RAR01246.1"/>
    <property type="molecule type" value="Genomic_DNA"/>
</dbReference>
<evidence type="ECO:0000256" key="10">
    <source>
        <dbReference type="ARBA" id="ARBA00023157"/>
    </source>
</evidence>
<keyword evidence="10" id="KW-1015">Disulfide bond</keyword>
<dbReference type="PANTHER" id="PTHR33938:SF13">
    <property type="entry name" value="CARBOXYLIC ESTER HYDROLASE"/>
    <property type="match status" value="1"/>
</dbReference>
<dbReference type="GO" id="GO:0030600">
    <property type="term" value="F:feruloyl esterase activity"/>
    <property type="evidence" value="ECO:0007669"/>
    <property type="project" value="UniProtKB-ARBA"/>
</dbReference>
<accession>A0A364MSR1</accession>
<evidence type="ECO:0000259" key="15">
    <source>
        <dbReference type="Pfam" id="PF20684"/>
    </source>
</evidence>
<evidence type="ECO:0000256" key="4">
    <source>
        <dbReference type="ARBA" id="ARBA00022723"/>
    </source>
</evidence>
<dbReference type="Proteomes" id="UP000249619">
    <property type="component" value="Unassembled WGS sequence"/>
</dbReference>
<dbReference type="PANTHER" id="PTHR33938">
    <property type="entry name" value="FERULOYL ESTERASE B-RELATED"/>
    <property type="match status" value="1"/>
</dbReference>
<dbReference type="EC" id="3.1.1.-" evidence="11"/>
<feature type="region of interest" description="Disordered" evidence="12">
    <location>
        <begin position="784"/>
        <end position="825"/>
    </location>
</feature>
<evidence type="ECO:0000256" key="11">
    <source>
        <dbReference type="RuleBase" id="RU361238"/>
    </source>
</evidence>
<evidence type="ECO:0000256" key="12">
    <source>
        <dbReference type="SAM" id="MobiDB-lite"/>
    </source>
</evidence>
<dbReference type="InterPro" id="IPR011118">
    <property type="entry name" value="Tannase/feruloyl_esterase"/>
</dbReference>
<keyword evidence="9" id="KW-0560">Oxidoreductase</keyword>
<dbReference type="Pfam" id="PF07519">
    <property type="entry name" value="Tannase"/>
    <property type="match status" value="1"/>
</dbReference>
<dbReference type="PRINTS" id="PR00420">
    <property type="entry name" value="RNGMNOXGNASE"/>
</dbReference>
<evidence type="ECO:0000256" key="6">
    <source>
        <dbReference type="ARBA" id="ARBA00022801"/>
    </source>
</evidence>